<dbReference type="OrthoDB" id="1490554at2"/>
<dbReference type="PROSITE" id="PS50930">
    <property type="entry name" value="HTH_LYTTR"/>
    <property type="match status" value="1"/>
</dbReference>
<dbReference type="RefSeq" id="WP_087420950.1">
    <property type="nucleotide sequence ID" value="NZ_CP032819.1"/>
</dbReference>
<sequence>MTLNCLIVDDEPLALDLLESYVSRTPFLHLVAQCDSAVKALSVIEEEPIDLVFLDIQMPELNGLELSRLVGNKVKIIFTTAFEQYALEGFRVDALDYLLKPFNYTEFLRAATKALRWIEMSRAENVSANVPDSIFVKSDYKLIQIQLKDILYIEGLKDYIRIQTEDKEGGILTLMSMKSIEDHLPGDIFIRVHRSYIVNINKIKTIERNRIVFGKLYIPISDSYKERFMELLDKRAIN</sequence>
<dbReference type="SUPFAM" id="SSF52172">
    <property type="entry name" value="CheY-like"/>
    <property type="match status" value="1"/>
</dbReference>
<feature type="domain" description="Response regulatory" evidence="2">
    <location>
        <begin position="4"/>
        <end position="115"/>
    </location>
</feature>
<dbReference type="InterPro" id="IPR011006">
    <property type="entry name" value="CheY-like_superfamily"/>
</dbReference>
<accession>A0A3Q9IS63</accession>
<keyword evidence="5" id="KW-1185">Reference proteome</keyword>
<dbReference type="Gene3D" id="2.40.50.1020">
    <property type="entry name" value="LytTr DNA-binding domain"/>
    <property type="match status" value="1"/>
</dbReference>
<reference evidence="4 5" key="1">
    <citation type="submission" date="2018-10" db="EMBL/GenBank/DDBJ databases">
        <title>Butyricimonas faecalis sp. nov., isolated from human faeces and emended description of the genus Butyricimonas.</title>
        <authorList>
            <person name="Le Roy T."/>
            <person name="Van der Smissen P."/>
            <person name="Paquot A."/>
            <person name="Delzenne N."/>
            <person name="Muccioli G."/>
            <person name="Collet J.-F."/>
            <person name="Cani P.D."/>
        </authorList>
    </citation>
    <scope>NUCLEOTIDE SEQUENCE [LARGE SCALE GENOMIC DNA]</scope>
    <source>
        <strain evidence="4 5">H184</strain>
    </source>
</reference>
<dbReference type="GeneID" id="86893111"/>
<dbReference type="InterPro" id="IPR046947">
    <property type="entry name" value="LytR-like"/>
</dbReference>
<dbReference type="EMBL" id="CP032819">
    <property type="protein sequence ID" value="AZS29685.1"/>
    <property type="molecule type" value="Genomic_DNA"/>
</dbReference>
<name>A0A3Q9IS63_9BACT</name>
<evidence type="ECO:0000259" key="3">
    <source>
        <dbReference type="PROSITE" id="PS50930"/>
    </source>
</evidence>
<dbReference type="PANTHER" id="PTHR37299">
    <property type="entry name" value="TRANSCRIPTIONAL REGULATOR-RELATED"/>
    <property type="match status" value="1"/>
</dbReference>
<dbReference type="PANTHER" id="PTHR37299:SF1">
    <property type="entry name" value="STAGE 0 SPORULATION PROTEIN A HOMOLOG"/>
    <property type="match status" value="1"/>
</dbReference>
<dbReference type="InterPro" id="IPR001789">
    <property type="entry name" value="Sig_transdc_resp-reg_receiver"/>
</dbReference>
<gene>
    <name evidence="4" type="ORF">D8S85_09095</name>
</gene>
<protein>
    <submittedName>
        <fullName evidence="4">DNA-binding response regulator</fullName>
    </submittedName>
</protein>
<organism evidence="4 5">
    <name type="scientific">Butyricimonas faecalis</name>
    <dbReference type="NCBI Taxonomy" id="2093856"/>
    <lineage>
        <taxon>Bacteria</taxon>
        <taxon>Pseudomonadati</taxon>
        <taxon>Bacteroidota</taxon>
        <taxon>Bacteroidia</taxon>
        <taxon>Bacteroidales</taxon>
        <taxon>Odoribacteraceae</taxon>
        <taxon>Butyricimonas</taxon>
    </lineage>
</organism>
<dbReference type="GO" id="GO:0000156">
    <property type="term" value="F:phosphorelay response regulator activity"/>
    <property type="evidence" value="ECO:0007669"/>
    <property type="project" value="InterPro"/>
</dbReference>
<evidence type="ECO:0000256" key="1">
    <source>
        <dbReference type="PROSITE-ProRule" id="PRU00169"/>
    </source>
</evidence>
<evidence type="ECO:0000313" key="4">
    <source>
        <dbReference type="EMBL" id="AZS29685.1"/>
    </source>
</evidence>
<dbReference type="GO" id="GO:0003677">
    <property type="term" value="F:DNA binding"/>
    <property type="evidence" value="ECO:0007669"/>
    <property type="project" value="UniProtKB-KW"/>
</dbReference>
<dbReference type="SMART" id="SM00448">
    <property type="entry name" value="REC"/>
    <property type="match status" value="1"/>
</dbReference>
<keyword evidence="4" id="KW-0238">DNA-binding</keyword>
<proteinExistence type="predicted"/>
<dbReference type="Gene3D" id="3.40.50.2300">
    <property type="match status" value="1"/>
</dbReference>
<dbReference type="SMART" id="SM00850">
    <property type="entry name" value="LytTR"/>
    <property type="match status" value="1"/>
</dbReference>
<evidence type="ECO:0000313" key="5">
    <source>
        <dbReference type="Proteomes" id="UP000270673"/>
    </source>
</evidence>
<dbReference type="FunFam" id="2.40.50.1020:FF:000004">
    <property type="entry name" value="DNA-binding response regulator"/>
    <property type="match status" value="1"/>
</dbReference>
<dbReference type="Proteomes" id="UP000270673">
    <property type="component" value="Chromosome"/>
</dbReference>
<feature type="domain" description="HTH LytTR-type" evidence="3">
    <location>
        <begin position="134"/>
        <end position="234"/>
    </location>
</feature>
<dbReference type="InterPro" id="IPR007492">
    <property type="entry name" value="LytTR_DNA-bd_dom"/>
</dbReference>
<keyword evidence="1" id="KW-0597">Phosphoprotein</keyword>
<dbReference type="KEGG" id="buy:D8S85_09095"/>
<evidence type="ECO:0000259" key="2">
    <source>
        <dbReference type="PROSITE" id="PS50110"/>
    </source>
</evidence>
<dbReference type="PROSITE" id="PS50110">
    <property type="entry name" value="RESPONSE_REGULATORY"/>
    <property type="match status" value="1"/>
</dbReference>
<feature type="modified residue" description="4-aspartylphosphate" evidence="1">
    <location>
        <position position="55"/>
    </location>
</feature>
<dbReference type="Pfam" id="PF04397">
    <property type="entry name" value="LytTR"/>
    <property type="match status" value="1"/>
</dbReference>
<dbReference type="Pfam" id="PF00072">
    <property type="entry name" value="Response_reg"/>
    <property type="match status" value="1"/>
</dbReference>
<dbReference type="AlphaFoldDB" id="A0A3Q9IS63"/>